<comment type="caution">
    <text evidence="6">The sequence shown here is derived from an EMBL/GenBank/DDBJ whole genome shotgun (WGS) entry which is preliminary data.</text>
</comment>
<dbReference type="SUPFAM" id="SSF53822">
    <property type="entry name" value="Periplasmic binding protein-like I"/>
    <property type="match status" value="1"/>
</dbReference>
<evidence type="ECO:0000313" key="6">
    <source>
        <dbReference type="EMBL" id="KAB1441534.1"/>
    </source>
</evidence>
<accession>A0A6N6N4C0</accession>
<gene>
    <name evidence="6" type="ORF">F8A88_11400</name>
</gene>
<keyword evidence="4" id="KW-0812">Transmembrane</keyword>
<feature type="transmembrane region" description="Helical" evidence="4">
    <location>
        <begin position="53"/>
        <end position="73"/>
    </location>
</feature>
<dbReference type="Gene3D" id="3.40.50.2300">
    <property type="match status" value="2"/>
</dbReference>
<dbReference type="InterPro" id="IPR028082">
    <property type="entry name" value="Peripla_BP_I"/>
</dbReference>
<comment type="similarity">
    <text evidence="2">Belongs to the bacterial solute-binding protein 2 family.</text>
</comment>
<keyword evidence="4" id="KW-0472">Membrane</keyword>
<dbReference type="AlphaFoldDB" id="A0A6N6N4C0"/>
<dbReference type="Pfam" id="PF13407">
    <property type="entry name" value="Peripla_BP_4"/>
    <property type="match status" value="1"/>
</dbReference>
<dbReference type="EMBL" id="WAIE01000004">
    <property type="protein sequence ID" value="KAB1441534.1"/>
    <property type="molecule type" value="Genomic_DNA"/>
</dbReference>
<dbReference type="GO" id="GO:0030313">
    <property type="term" value="C:cell envelope"/>
    <property type="evidence" value="ECO:0007669"/>
    <property type="project" value="UniProtKB-SubCell"/>
</dbReference>
<evidence type="ECO:0000259" key="5">
    <source>
        <dbReference type="Pfam" id="PF13407"/>
    </source>
</evidence>
<evidence type="ECO:0000256" key="1">
    <source>
        <dbReference type="ARBA" id="ARBA00004196"/>
    </source>
</evidence>
<evidence type="ECO:0000313" key="7">
    <source>
        <dbReference type="Proteomes" id="UP000438699"/>
    </source>
</evidence>
<keyword evidence="4" id="KW-1133">Transmembrane helix</keyword>
<proteinExistence type="inferred from homology"/>
<evidence type="ECO:0000256" key="3">
    <source>
        <dbReference type="ARBA" id="ARBA00022729"/>
    </source>
</evidence>
<evidence type="ECO:0000256" key="2">
    <source>
        <dbReference type="ARBA" id="ARBA00007639"/>
    </source>
</evidence>
<dbReference type="Proteomes" id="UP000438699">
    <property type="component" value="Unassembled WGS sequence"/>
</dbReference>
<keyword evidence="3" id="KW-0732">Signal</keyword>
<dbReference type="InterPro" id="IPR025997">
    <property type="entry name" value="SBP_2_dom"/>
</dbReference>
<dbReference type="PANTHER" id="PTHR46847">
    <property type="entry name" value="D-ALLOSE-BINDING PERIPLASMIC PROTEIN-RELATED"/>
    <property type="match status" value="1"/>
</dbReference>
<comment type="subcellular location">
    <subcellularLocation>
        <location evidence="1">Cell envelope</location>
    </subcellularLocation>
</comment>
<feature type="domain" description="Periplasmic binding protein" evidence="5">
    <location>
        <begin position="91"/>
        <end position="356"/>
    </location>
</feature>
<sequence length="426" mass="47938">MNANWPPGVHWPCLCFIWQEEREMHGNLFTIYQILPKIPSLRQYATIMKTMKIMIGTGFTVMFCCLLLVAGSISEAWAKAPIRVTFIAPTPPSSAPFWNDYVAFMNVAAKDLGIELTVAESNNRFEEADNVKKALHAQRKPDYLIHIYQASISISELELADKAGVKTIIVNTSVVDQDRDSVGFPREKFPHWIGHIYPDDREAGKLLMDLLIKKARDMGLHGDDNTIHAIGLGGNRLATSSIHREEGMKKSLENHADVELKRYVLARWDKSTSYNKTRKLLALYPETKIVWTVNDHTAMGALHAMEETGIKAGKDVLVGGIDWSQDGIEAMRNGCMVASVGGHFMEGAWALIMILDYQNGHDFADPNPTLRSHMTVIDAKDINAYASVLDRKNWKRIDFTSLSKTYNPNLTEYDFSPNAILKQLEQ</sequence>
<name>A0A6N6N4C0_9BACT</name>
<keyword evidence="7" id="KW-1185">Reference proteome</keyword>
<dbReference type="GO" id="GO:0030246">
    <property type="term" value="F:carbohydrate binding"/>
    <property type="evidence" value="ECO:0007669"/>
    <property type="project" value="UniProtKB-ARBA"/>
</dbReference>
<organism evidence="6 7">
    <name type="scientific">Pseudodesulfovibrio senegalensis</name>
    <dbReference type="NCBI Taxonomy" id="1721087"/>
    <lineage>
        <taxon>Bacteria</taxon>
        <taxon>Pseudomonadati</taxon>
        <taxon>Thermodesulfobacteriota</taxon>
        <taxon>Desulfovibrionia</taxon>
        <taxon>Desulfovibrionales</taxon>
        <taxon>Desulfovibrionaceae</taxon>
    </lineage>
</organism>
<evidence type="ECO:0000256" key="4">
    <source>
        <dbReference type="SAM" id="Phobius"/>
    </source>
</evidence>
<dbReference type="PANTHER" id="PTHR46847:SF2">
    <property type="entry name" value="ABC TRANSPORTER SUGAR-BINDING PROTEIN"/>
    <property type="match status" value="1"/>
</dbReference>
<protein>
    <submittedName>
        <fullName evidence="6">Substrate-binding domain-containing protein</fullName>
    </submittedName>
</protein>
<dbReference type="CDD" id="cd06324">
    <property type="entry name" value="PBP1_ABC_sugar_binding-like"/>
    <property type="match status" value="1"/>
</dbReference>
<reference evidence="6 7" key="1">
    <citation type="journal article" date="2017" name="Int. J. Syst. Evol. Microbiol.">
        <title>Desulfovibrio senegalensis sp. nov., a mesophilic sulfate reducer isolated from marine sediment.</title>
        <authorList>
            <person name="Thioye A."/>
            <person name="Gam Z.B.A."/>
            <person name="Mbengue M."/>
            <person name="Cayol J.L."/>
            <person name="Joseph-Bartoli M."/>
            <person name="Toure-Kane C."/>
            <person name="Labat M."/>
        </authorList>
    </citation>
    <scope>NUCLEOTIDE SEQUENCE [LARGE SCALE GENOMIC DNA]</scope>
    <source>
        <strain evidence="6 7">DSM 101509</strain>
    </source>
</reference>